<dbReference type="KEGG" id="fla:SY85_11320"/>
<dbReference type="RefSeq" id="WP_066404558.1">
    <property type="nucleotide sequence ID" value="NZ_CP011390.1"/>
</dbReference>
<dbReference type="AlphaFoldDB" id="A0A172TV97"/>
<reference evidence="2 3" key="2">
    <citation type="journal article" date="2016" name="Int. J. Syst. Evol. Microbiol.">
        <title>Flavisolibacter tropicus sp. nov., isolated from tropical soil.</title>
        <authorList>
            <person name="Lee J.J."/>
            <person name="Kang M.S."/>
            <person name="Kim G.S."/>
            <person name="Lee C.S."/>
            <person name="Lim S."/>
            <person name="Lee J."/>
            <person name="Roh S.H."/>
            <person name="Kang H."/>
            <person name="Ha J.M."/>
            <person name="Bae S."/>
            <person name="Jung H.Y."/>
            <person name="Kim M.K."/>
        </authorList>
    </citation>
    <scope>NUCLEOTIDE SEQUENCE [LARGE SCALE GENOMIC DNA]</scope>
    <source>
        <strain evidence="2 3">LCS9</strain>
    </source>
</reference>
<dbReference type="Gene3D" id="3.10.450.50">
    <property type="match status" value="1"/>
</dbReference>
<dbReference type="PANTHER" id="PTHR41252:SF1">
    <property type="entry name" value="BLR2505 PROTEIN"/>
    <property type="match status" value="1"/>
</dbReference>
<evidence type="ECO:0000313" key="2">
    <source>
        <dbReference type="EMBL" id="ANE51005.1"/>
    </source>
</evidence>
<proteinExistence type="predicted"/>
<organism evidence="2 3">
    <name type="scientific">Flavisolibacter tropicus</name>
    <dbReference type="NCBI Taxonomy" id="1492898"/>
    <lineage>
        <taxon>Bacteria</taxon>
        <taxon>Pseudomonadati</taxon>
        <taxon>Bacteroidota</taxon>
        <taxon>Chitinophagia</taxon>
        <taxon>Chitinophagales</taxon>
        <taxon>Chitinophagaceae</taxon>
        <taxon>Flavisolibacter</taxon>
    </lineage>
</organism>
<dbReference type="EMBL" id="CP011390">
    <property type="protein sequence ID" value="ANE51005.1"/>
    <property type="molecule type" value="Genomic_DNA"/>
</dbReference>
<evidence type="ECO:0000313" key="3">
    <source>
        <dbReference type="Proteomes" id="UP000077177"/>
    </source>
</evidence>
<dbReference type="Pfam" id="PF12680">
    <property type="entry name" value="SnoaL_2"/>
    <property type="match status" value="1"/>
</dbReference>
<accession>A0A172TV97</accession>
<name>A0A172TV97_9BACT</name>
<reference evidence="3" key="1">
    <citation type="submission" date="2015-01" db="EMBL/GenBank/DDBJ databases">
        <title>Flavisolibacter sp./LCS9/ whole genome sequencing.</title>
        <authorList>
            <person name="Kim M.K."/>
            <person name="Srinivasan S."/>
            <person name="Lee J.-J."/>
        </authorList>
    </citation>
    <scope>NUCLEOTIDE SEQUENCE [LARGE SCALE GENOMIC DNA]</scope>
    <source>
        <strain evidence="3">LCS9</strain>
    </source>
</reference>
<dbReference type="PANTHER" id="PTHR41252">
    <property type="entry name" value="BLR2505 PROTEIN"/>
    <property type="match status" value="1"/>
</dbReference>
<dbReference type="InterPro" id="IPR037401">
    <property type="entry name" value="SnoaL-like"/>
</dbReference>
<dbReference type="Proteomes" id="UP000077177">
    <property type="component" value="Chromosome"/>
</dbReference>
<dbReference type="InterPro" id="IPR032710">
    <property type="entry name" value="NTF2-like_dom_sf"/>
</dbReference>
<gene>
    <name evidence="2" type="ORF">SY85_11320</name>
</gene>
<dbReference type="SUPFAM" id="SSF54427">
    <property type="entry name" value="NTF2-like"/>
    <property type="match status" value="1"/>
</dbReference>
<feature type="domain" description="SnoaL-like" evidence="1">
    <location>
        <begin position="13"/>
        <end position="121"/>
    </location>
</feature>
<dbReference type="OrthoDB" id="6692273at2"/>
<evidence type="ECO:0000259" key="1">
    <source>
        <dbReference type="Pfam" id="PF12680"/>
    </source>
</evidence>
<sequence length="136" mass="15337">METAVMTNKDIAQALYNYFGEGNVPAILDLVTDDIKWTCPGPTEILPYAQVYNGKQGVADFFRLIYANKDFPSFEVKELIGEGDKVVALGHWDAKSKKTGNSYSGDWAMVFYFRDGKLYEHKEYYDSYGEAMASKG</sequence>
<keyword evidence="3" id="KW-1185">Reference proteome</keyword>
<protein>
    <recommendedName>
        <fullName evidence="1">SnoaL-like domain-containing protein</fullName>
    </recommendedName>
</protein>